<gene>
    <name evidence="2" type="ORF">CR513_14885</name>
</gene>
<sequence length="62" mass="6950">MEEIRKRAEKHIEVEEDQADSLEAERQFDPLERGSKAPGPVPAKGLSPELHPLEREVSTNTA</sequence>
<proteinExistence type="predicted"/>
<dbReference type="AlphaFoldDB" id="A0A371HG41"/>
<evidence type="ECO:0000313" key="3">
    <source>
        <dbReference type="Proteomes" id="UP000257109"/>
    </source>
</evidence>
<organism evidence="2 3">
    <name type="scientific">Mucuna pruriens</name>
    <name type="common">Velvet bean</name>
    <name type="synonym">Dolichos pruriens</name>
    <dbReference type="NCBI Taxonomy" id="157652"/>
    <lineage>
        <taxon>Eukaryota</taxon>
        <taxon>Viridiplantae</taxon>
        <taxon>Streptophyta</taxon>
        <taxon>Embryophyta</taxon>
        <taxon>Tracheophyta</taxon>
        <taxon>Spermatophyta</taxon>
        <taxon>Magnoliopsida</taxon>
        <taxon>eudicotyledons</taxon>
        <taxon>Gunneridae</taxon>
        <taxon>Pentapetalae</taxon>
        <taxon>rosids</taxon>
        <taxon>fabids</taxon>
        <taxon>Fabales</taxon>
        <taxon>Fabaceae</taxon>
        <taxon>Papilionoideae</taxon>
        <taxon>50 kb inversion clade</taxon>
        <taxon>NPAAA clade</taxon>
        <taxon>indigoferoid/millettioid clade</taxon>
        <taxon>Phaseoleae</taxon>
        <taxon>Mucuna</taxon>
    </lineage>
</organism>
<feature type="compositionally biased region" description="Basic and acidic residues" evidence="1">
    <location>
        <begin position="51"/>
        <end position="62"/>
    </location>
</feature>
<feature type="compositionally biased region" description="Basic and acidic residues" evidence="1">
    <location>
        <begin position="1"/>
        <end position="13"/>
    </location>
</feature>
<feature type="non-terminal residue" evidence="2">
    <location>
        <position position="1"/>
    </location>
</feature>
<dbReference type="EMBL" id="QJKJ01002696">
    <property type="protein sequence ID" value="RDY01748.1"/>
    <property type="molecule type" value="Genomic_DNA"/>
</dbReference>
<dbReference type="Proteomes" id="UP000257109">
    <property type="component" value="Unassembled WGS sequence"/>
</dbReference>
<protein>
    <submittedName>
        <fullName evidence="2">Uncharacterized protein</fullName>
    </submittedName>
</protein>
<feature type="region of interest" description="Disordered" evidence="1">
    <location>
        <begin position="1"/>
        <end position="62"/>
    </location>
</feature>
<reference evidence="2" key="1">
    <citation type="submission" date="2018-05" db="EMBL/GenBank/DDBJ databases">
        <title>Draft genome of Mucuna pruriens seed.</title>
        <authorList>
            <person name="Nnadi N.E."/>
            <person name="Vos R."/>
            <person name="Hasami M.H."/>
            <person name="Devisetty U.K."/>
            <person name="Aguiy J.C."/>
        </authorList>
    </citation>
    <scope>NUCLEOTIDE SEQUENCE [LARGE SCALE GENOMIC DNA]</scope>
    <source>
        <strain evidence="2">JCA_2017</strain>
    </source>
</reference>
<feature type="compositionally biased region" description="Basic and acidic residues" evidence="1">
    <location>
        <begin position="23"/>
        <end position="35"/>
    </location>
</feature>
<evidence type="ECO:0000256" key="1">
    <source>
        <dbReference type="SAM" id="MobiDB-lite"/>
    </source>
</evidence>
<accession>A0A371HG41</accession>
<comment type="caution">
    <text evidence="2">The sequence shown here is derived from an EMBL/GenBank/DDBJ whole genome shotgun (WGS) entry which is preliminary data.</text>
</comment>
<keyword evidence="3" id="KW-1185">Reference proteome</keyword>
<dbReference type="OrthoDB" id="1434155at2759"/>
<name>A0A371HG41_MUCPR</name>
<evidence type="ECO:0000313" key="2">
    <source>
        <dbReference type="EMBL" id="RDY01748.1"/>
    </source>
</evidence>